<keyword evidence="2" id="KW-1185">Reference proteome</keyword>
<evidence type="ECO:0000313" key="1">
    <source>
        <dbReference type="EMBL" id="MBB6099435.1"/>
    </source>
</evidence>
<evidence type="ECO:0000313" key="2">
    <source>
        <dbReference type="Proteomes" id="UP000569951"/>
    </source>
</evidence>
<dbReference type="InterPro" id="IPR006175">
    <property type="entry name" value="YjgF/YER057c/UK114"/>
</dbReference>
<proteinExistence type="predicted"/>
<accession>A0A841I6G5</accession>
<dbReference type="InterPro" id="IPR035959">
    <property type="entry name" value="RutC-like_sf"/>
</dbReference>
<dbReference type="Gene3D" id="3.30.1330.40">
    <property type="entry name" value="RutC-like"/>
    <property type="match status" value="1"/>
</dbReference>
<comment type="caution">
    <text evidence="1">The sequence shown here is derived from an EMBL/GenBank/DDBJ whole genome shotgun (WGS) entry which is preliminary data.</text>
</comment>
<dbReference type="Proteomes" id="UP000569951">
    <property type="component" value="Unassembled WGS sequence"/>
</dbReference>
<dbReference type="AlphaFoldDB" id="A0A841I6G5"/>
<sequence>MSRQNYTAGTRWESEIGCSRAVRVGAQVFVSGCTALKPDGSMADADDVYLQAQQALRNLETGLREVGASLADVVRTRMFLTNIDHWPKVARAHLEAFGDVRPAASMLEVSSLIDSRMLVEIEADALVFA</sequence>
<dbReference type="EMBL" id="JACHHG010000011">
    <property type="protein sequence ID" value="MBB6099435.1"/>
    <property type="molecule type" value="Genomic_DNA"/>
</dbReference>
<organism evidence="1 2">
    <name type="scientific">Deinobacterium chartae</name>
    <dbReference type="NCBI Taxonomy" id="521158"/>
    <lineage>
        <taxon>Bacteria</taxon>
        <taxon>Thermotogati</taxon>
        <taxon>Deinococcota</taxon>
        <taxon>Deinococci</taxon>
        <taxon>Deinococcales</taxon>
        <taxon>Deinococcaceae</taxon>
        <taxon>Deinobacterium</taxon>
    </lineage>
</organism>
<dbReference type="Pfam" id="PF01042">
    <property type="entry name" value="Ribonuc_L-PSP"/>
    <property type="match status" value="1"/>
</dbReference>
<dbReference type="PANTHER" id="PTHR43857:SF1">
    <property type="entry name" value="YJGH FAMILY PROTEIN"/>
    <property type="match status" value="1"/>
</dbReference>
<protein>
    <submittedName>
        <fullName evidence="1">Enamine deaminase RidA (YjgF/YER057c/UK114 family)</fullName>
    </submittedName>
</protein>
<reference evidence="1 2" key="1">
    <citation type="submission" date="2020-08" db="EMBL/GenBank/DDBJ databases">
        <title>Genomic Encyclopedia of Type Strains, Phase IV (KMG-IV): sequencing the most valuable type-strain genomes for metagenomic binning, comparative biology and taxonomic classification.</title>
        <authorList>
            <person name="Goeker M."/>
        </authorList>
    </citation>
    <scope>NUCLEOTIDE SEQUENCE [LARGE SCALE GENOMIC DNA]</scope>
    <source>
        <strain evidence="1 2">DSM 21458</strain>
    </source>
</reference>
<name>A0A841I6G5_9DEIO</name>
<dbReference type="SUPFAM" id="SSF55298">
    <property type="entry name" value="YjgF-like"/>
    <property type="match status" value="1"/>
</dbReference>
<dbReference type="PANTHER" id="PTHR43857">
    <property type="entry name" value="BLR7761 PROTEIN"/>
    <property type="match status" value="1"/>
</dbReference>
<dbReference type="RefSeq" id="WP_183988187.1">
    <property type="nucleotide sequence ID" value="NZ_JACHHG010000011.1"/>
</dbReference>
<gene>
    <name evidence="1" type="ORF">HNR42_002876</name>
</gene>
<dbReference type="CDD" id="cd06154">
    <property type="entry name" value="YjgF_YER057c_UK114_like_6"/>
    <property type="match status" value="1"/>
</dbReference>